<reference evidence="3" key="1">
    <citation type="journal article" date="2019" name="Int. J. Syst. Evol. Microbiol.">
        <title>The Global Catalogue of Microorganisms (GCM) 10K type strain sequencing project: providing services to taxonomists for standard genome sequencing and annotation.</title>
        <authorList>
            <consortium name="The Broad Institute Genomics Platform"/>
            <consortium name="The Broad Institute Genome Sequencing Center for Infectious Disease"/>
            <person name="Wu L."/>
            <person name="Ma J."/>
        </authorList>
    </citation>
    <scope>NUCLEOTIDE SEQUENCE [LARGE SCALE GENOMIC DNA]</scope>
    <source>
        <strain evidence="3">XZYJ18</strain>
    </source>
</reference>
<keyword evidence="1" id="KW-0812">Transmembrane</keyword>
<accession>A0ABV9ZN59</accession>
<gene>
    <name evidence="2" type="ORF">ACFPK1_26980</name>
</gene>
<proteinExistence type="predicted"/>
<name>A0ABV9ZN59_9PSEU</name>
<keyword evidence="1" id="KW-0472">Membrane</keyword>
<comment type="caution">
    <text evidence="2">The sequence shown here is derived from an EMBL/GenBank/DDBJ whole genome shotgun (WGS) entry which is preliminary data.</text>
</comment>
<feature type="transmembrane region" description="Helical" evidence="1">
    <location>
        <begin position="17"/>
        <end position="38"/>
    </location>
</feature>
<dbReference type="Proteomes" id="UP001596175">
    <property type="component" value="Unassembled WGS sequence"/>
</dbReference>
<evidence type="ECO:0000313" key="3">
    <source>
        <dbReference type="Proteomes" id="UP001596175"/>
    </source>
</evidence>
<evidence type="ECO:0000313" key="2">
    <source>
        <dbReference type="EMBL" id="MFC5141906.1"/>
    </source>
</evidence>
<protein>
    <submittedName>
        <fullName evidence="2">Uncharacterized protein</fullName>
    </submittedName>
</protein>
<organism evidence="2 3">
    <name type="scientific">Actinomycetospora rhizophila</name>
    <dbReference type="NCBI Taxonomy" id="1416876"/>
    <lineage>
        <taxon>Bacteria</taxon>
        <taxon>Bacillati</taxon>
        <taxon>Actinomycetota</taxon>
        <taxon>Actinomycetes</taxon>
        <taxon>Pseudonocardiales</taxon>
        <taxon>Pseudonocardiaceae</taxon>
        <taxon>Actinomycetospora</taxon>
    </lineage>
</organism>
<sequence length="141" mass="14495">MDPAALLRRVPLSTARLVASLTGAALALVAGWWAAVVLDGREPLPVAAVLLLVPALAVAVPTHRLEPVARAVIAVGWTLALDTVVAQVMLALGPWDVRLGVLVVTGISVAVWVGVELATARSERAAAGRTARTDISAEVST</sequence>
<keyword evidence="3" id="KW-1185">Reference proteome</keyword>
<feature type="transmembrane region" description="Helical" evidence="1">
    <location>
        <begin position="72"/>
        <end position="93"/>
    </location>
</feature>
<evidence type="ECO:0000256" key="1">
    <source>
        <dbReference type="SAM" id="Phobius"/>
    </source>
</evidence>
<feature type="transmembrane region" description="Helical" evidence="1">
    <location>
        <begin position="99"/>
        <end position="119"/>
    </location>
</feature>
<dbReference type="EMBL" id="JBHSKG010000019">
    <property type="protein sequence ID" value="MFC5141906.1"/>
    <property type="molecule type" value="Genomic_DNA"/>
</dbReference>
<feature type="transmembrane region" description="Helical" evidence="1">
    <location>
        <begin position="44"/>
        <end position="60"/>
    </location>
</feature>
<keyword evidence="1" id="KW-1133">Transmembrane helix</keyword>
<dbReference type="RefSeq" id="WP_378024042.1">
    <property type="nucleotide sequence ID" value="NZ_JBHSKG010000019.1"/>
</dbReference>